<sequence length="286" mass="29099">MPSPAGPVDLWWHVGPDAAGRGRGRALLRHAVAARCHREPGTPALAPDARGRPSLLPGQGLPPLRLTAAHCGPVTVAAVVSPGAGGRTPAAGGGVGSAPGAVLGTDVDADPGTALGIDIEFLPRPPSPALLLQALGDTERADLEARPAPDRCAAFLAVWTAKEAVAKALGWPLLRALVDVEIALRPRPFVARLGRDLAPRGWHLVPLRLPGLPHTVTLALRHPHTDPERETSWTSPAGPPSSPGGPVASDWPSRGPSTTTAPGSSSPGATRNTAARPSPGSTAATT</sequence>
<dbReference type="EMBL" id="BNDW01000117">
    <property type="protein sequence ID" value="GHI27593.1"/>
    <property type="molecule type" value="Genomic_DNA"/>
</dbReference>
<comment type="caution">
    <text evidence="4">The sequence shown here is derived from an EMBL/GenBank/DDBJ whole genome shotgun (WGS) entry which is preliminary data.</text>
</comment>
<gene>
    <name evidence="4" type="ORF">Shyd_89640</name>
</gene>
<organism evidence="4 5">
    <name type="scientific">Streptomyces hydrogenans</name>
    <dbReference type="NCBI Taxonomy" id="1873719"/>
    <lineage>
        <taxon>Bacteria</taxon>
        <taxon>Bacillati</taxon>
        <taxon>Actinomycetota</taxon>
        <taxon>Actinomycetes</taxon>
        <taxon>Kitasatosporales</taxon>
        <taxon>Streptomycetaceae</taxon>
        <taxon>Streptomyces</taxon>
    </lineage>
</organism>
<dbReference type="RefSeq" id="WP_226652929.1">
    <property type="nucleotide sequence ID" value="NZ_BNDW01000117.1"/>
</dbReference>
<feature type="region of interest" description="Disordered" evidence="2">
    <location>
        <begin position="223"/>
        <end position="286"/>
    </location>
</feature>
<dbReference type="SUPFAM" id="SSF56214">
    <property type="entry name" value="4'-phosphopantetheinyl transferase"/>
    <property type="match status" value="1"/>
</dbReference>
<feature type="compositionally biased region" description="Low complexity" evidence="2">
    <location>
        <begin position="255"/>
        <end position="270"/>
    </location>
</feature>
<proteinExistence type="predicted"/>
<dbReference type="Pfam" id="PF01648">
    <property type="entry name" value="ACPS"/>
    <property type="match status" value="1"/>
</dbReference>
<evidence type="ECO:0000313" key="5">
    <source>
        <dbReference type="Proteomes" id="UP001052739"/>
    </source>
</evidence>
<evidence type="ECO:0000256" key="2">
    <source>
        <dbReference type="SAM" id="MobiDB-lite"/>
    </source>
</evidence>
<keyword evidence="5" id="KW-1185">Reference proteome</keyword>
<dbReference type="InterPro" id="IPR037143">
    <property type="entry name" value="4-PPantetheinyl_Trfase_dom_sf"/>
</dbReference>
<keyword evidence="1" id="KW-0808">Transferase</keyword>
<protein>
    <recommendedName>
        <fullName evidence="3">4'-phosphopantetheinyl transferase domain-containing protein</fullName>
    </recommendedName>
</protein>
<evidence type="ECO:0000259" key="3">
    <source>
        <dbReference type="Pfam" id="PF01648"/>
    </source>
</evidence>
<feature type="compositionally biased region" description="Polar residues" evidence="2">
    <location>
        <begin position="271"/>
        <end position="286"/>
    </location>
</feature>
<feature type="domain" description="4'-phosphopantetheinyl transferase" evidence="3">
    <location>
        <begin position="115"/>
        <end position="204"/>
    </location>
</feature>
<dbReference type="Gene3D" id="3.90.470.20">
    <property type="entry name" value="4'-phosphopantetheinyl transferase domain"/>
    <property type="match status" value="1"/>
</dbReference>
<evidence type="ECO:0000313" key="4">
    <source>
        <dbReference type="EMBL" id="GHI27593.1"/>
    </source>
</evidence>
<name>A0ABQ3PRE4_9ACTN</name>
<accession>A0ABQ3PRE4</accession>
<dbReference type="Proteomes" id="UP001052739">
    <property type="component" value="Unassembled WGS sequence"/>
</dbReference>
<evidence type="ECO:0000256" key="1">
    <source>
        <dbReference type="ARBA" id="ARBA00022679"/>
    </source>
</evidence>
<dbReference type="InterPro" id="IPR008278">
    <property type="entry name" value="4-PPantetheinyl_Trfase_dom"/>
</dbReference>
<reference evidence="4" key="1">
    <citation type="submission" date="2024-05" db="EMBL/GenBank/DDBJ databases">
        <title>Whole genome shotgun sequence of Streptomyces hydrogenans NBRC 13475.</title>
        <authorList>
            <person name="Komaki H."/>
            <person name="Tamura T."/>
        </authorList>
    </citation>
    <scope>NUCLEOTIDE SEQUENCE</scope>
    <source>
        <strain evidence="4">NBRC 13475</strain>
    </source>
</reference>